<evidence type="ECO:0000313" key="8">
    <source>
        <dbReference type="Proteomes" id="UP001190640"/>
    </source>
</evidence>
<comment type="subcellular location">
    <subcellularLocation>
        <location evidence="1">Midbody</location>
    </subcellularLocation>
</comment>
<dbReference type="Pfam" id="PF09759">
    <property type="entry name" value="Atx10homo_assoc"/>
    <property type="match status" value="1"/>
</dbReference>
<comment type="function">
    <text evidence="6">May play a role in the regulation of cytokinesis. May play a role in signaling by stimulating protein glycosylation. Induces neuritogenesis by activating the Ras-MAP kinase pathway and is necessary for the survival of cerebellar neurons. Does not appear to play a major role in ciliogenesis.</text>
</comment>
<protein>
    <recommendedName>
        <fullName evidence="3">Ataxin-10</fullName>
    </recommendedName>
</protein>
<evidence type="ECO:0000256" key="2">
    <source>
        <dbReference type="ARBA" id="ARBA00008384"/>
    </source>
</evidence>
<feature type="domain" description="Ataxin-10" evidence="7">
    <location>
        <begin position="284"/>
        <end position="378"/>
    </location>
</feature>
<comment type="similarity">
    <text evidence="2">Belongs to the ataxin-10 family.</text>
</comment>
<evidence type="ECO:0000256" key="6">
    <source>
        <dbReference type="ARBA" id="ARBA00045173"/>
    </source>
</evidence>
<dbReference type="RefSeq" id="XP_054856620.1">
    <property type="nucleotide sequence ID" value="XM_055000645.1"/>
</dbReference>
<keyword evidence="4" id="KW-0132">Cell division</keyword>
<dbReference type="GO" id="GO:0005829">
    <property type="term" value="C:cytosol"/>
    <property type="evidence" value="ECO:0007669"/>
    <property type="project" value="TreeGrafter"/>
</dbReference>
<dbReference type="PANTHER" id="PTHR13255:SF0">
    <property type="entry name" value="ATAXIN-10"/>
    <property type="match status" value="1"/>
</dbReference>
<dbReference type="Proteomes" id="UP001190640">
    <property type="component" value="Chromosome 16"/>
</dbReference>
<dbReference type="GO" id="GO:0030496">
    <property type="term" value="C:midbody"/>
    <property type="evidence" value="ECO:0007669"/>
    <property type="project" value="UniProtKB-SubCell"/>
</dbReference>
<dbReference type="InterPro" id="IPR019156">
    <property type="entry name" value="Ataxin-10_domain"/>
</dbReference>
<dbReference type="Gene3D" id="1.25.10.10">
    <property type="entry name" value="Leucine-rich Repeat Variant"/>
    <property type="match status" value="2"/>
</dbReference>
<evidence type="ECO:0000256" key="3">
    <source>
        <dbReference type="ARBA" id="ARBA00018804"/>
    </source>
</evidence>
<reference evidence="9" key="1">
    <citation type="submission" date="2025-08" db="UniProtKB">
        <authorList>
            <consortium name="RefSeq"/>
        </authorList>
    </citation>
    <scope>IDENTIFICATION</scope>
    <source>
        <tissue evidence="9">Blood</tissue>
    </source>
</reference>
<dbReference type="AlphaFoldDB" id="A0AA97KIE2"/>
<dbReference type="PANTHER" id="PTHR13255">
    <property type="entry name" value="ATAXIN-10"/>
    <property type="match status" value="1"/>
</dbReference>
<name>A0AA97KIE2_EUBMA</name>
<keyword evidence="8" id="KW-1185">Reference proteome</keyword>
<dbReference type="InterPro" id="IPR016024">
    <property type="entry name" value="ARM-type_fold"/>
</dbReference>
<evidence type="ECO:0000256" key="4">
    <source>
        <dbReference type="ARBA" id="ARBA00022618"/>
    </source>
</evidence>
<keyword evidence="5" id="KW-0131">Cell cycle</keyword>
<dbReference type="CTD" id="25814"/>
<dbReference type="GO" id="GO:0031175">
    <property type="term" value="P:neuron projection development"/>
    <property type="evidence" value="ECO:0007669"/>
    <property type="project" value="TreeGrafter"/>
</dbReference>
<evidence type="ECO:0000259" key="7">
    <source>
        <dbReference type="Pfam" id="PF09759"/>
    </source>
</evidence>
<evidence type="ECO:0000256" key="5">
    <source>
        <dbReference type="ARBA" id="ARBA00023306"/>
    </source>
</evidence>
<dbReference type="InterPro" id="IPR011989">
    <property type="entry name" value="ARM-like"/>
</dbReference>
<dbReference type="GO" id="GO:0051301">
    <property type="term" value="P:cell division"/>
    <property type="evidence" value="ECO:0007669"/>
    <property type="project" value="UniProtKB-KW"/>
</dbReference>
<evidence type="ECO:0000256" key="1">
    <source>
        <dbReference type="ARBA" id="ARBA00004214"/>
    </source>
</evidence>
<dbReference type="InterPro" id="IPR051374">
    <property type="entry name" value="Ataxin-10/CTR86_families"/>
</dbReference>
<dbReference type="SUPFAM" id="SSF48371">
    <property type="entry name" value="ARM repeat"/>
    <property type="match status" value="1"/>
</dbReference>
<proteinExistence type="inferred from homology"/>
<dbReference type="GeneID" id="129344133"/>
<accession>A0AA97KIE2</accession>
<gene>
    <name evidence="9" type="primary">ATXN10</name>
</gene>
<evidence type="ECO:0000313" key="9">
    <source>
        <dbReference type="RefSeq" id="XP_054856620.1"/>
    </source>
</evidence>
<sequence>MAEAALDALAARLGQAAAPSVGLETARQLAELLREAGHREKAKENVFQNLLKILRKATSEVDVACKDASALAHLDCHLLLLSECFRCLRNACVQCPNNQNVMRNLGLIDVSCHLIELLQKLETDLESSLTAFRCSLQFLGNIATGNRDSQERIWKLALPFLFLTMLLELLLSEKSDKDSAVCKEMGTFLASCFQEKCHSVLRLASAANNEDEEALLMLRLLDALCEMTSNDGQVEHLQTCPDLLETAVSTLQLVHLSGKQTTNVFTATHSATGQEQICHPAVGLKSHLIRLIANLCYKNKANQDKVYELDGIPLILDNCSIDDNNPFISQWSMYAIHNLTEQNERNQELISQLEQRGLAGSSILENMGLKVEKQDKKLILRSAGKMPDL</sequence>
<organism evidence="8 9">
    <name type="scientific">Eublepharis macularius</name>
    <name type="common">Leopard gecko</name>
    <name type="synonym">Cyrtodactylus macularius</name>
    <dbReference type="NCBI Taxonomy" id="481883"/>
    <lineage>
        <taxon>Eukaryota</taxon>
        <taxon>Metazoa</taxon>
        <taxon>Chordata</taxon>
        <taxon>Craniata</taxon>
        <taxon>Vertebrata</taxon>
        <taxon>Euteleostomi</taxon>
        <taxon>Lepidosauria</taxon>
        <taxon>Squamata</taxon>
        <taxon>Bifurcata</taxon>
        <taxon>Gekkota</taxon>
        <taxon>Eublepharidae</taxon>
        <taxon>Eublepharinae</taxon>
        <taxon>Eublepharis</taxon>
    </lineage>
</organism>